<dbReference type="InterPro" id="IPR036138">
    <property type="entry name" value="PBP_dimer_sf"/>
</dbReference>
<keyword evidence="3 4" id="KW-0472">Membrane</keyword>
<dbReference type="Pfam" id="PF03717">
    <property type="entry name" value="PBP_dimer"/>
    <property type="match status" value="1"/>
</dbReference>
<evidence type="ECO:0000313" key="7">
    <source>
        <dbReference type="EMBL" id="QQR30897.1"/>
    </source>
</evidence>
<keyword evidence="4" id="KW-0812">Transmembrane</keyword>
<feature type="transmembrane region" description="Helical" evidence="4">
    <location>
        <begin position="12"/>
        <end position="35"/>
    </location>
</feature>
<evidence type="ECO:0000313" key="9">
    <source>
        <dbReference type="Proteomes" id="UP000596035"/>
    </source>
</evidence>
<gene>
    <name evidence="6" type="ORF">ADH66_13800</name>
    <name evidence="7" type="ORF">I5Q82_04145</name>
</gene>
<dbReference type="InterPro" id="IPR012338">
    <property type="entry name" value="Beta-lactam/transpept-like"/>
</dbReference>
<dbReference type="InterPro" id="IPR001460">
    <property type="entry name" value="PCN-bd_Tpept"/>
</dbReference>
<dbReference type="PANTHER" id="PTHR30627">
    <property type="entry name" value="PEPTIDOGLYCAN D,D-TRANSPEPTIDASE"/>
    <property type="match status" value="1"/>
</dbReference>
<sequence>MAKGTTEKIKKKALGLMYALLIVGFGAAAISLVHWQLIEGEELKSAALEQSLRSTGLPAMRGTIYDATGTKVLAQSASVWTVVLEPHYLADNDNLRRIVANGLSEILELDAMELYERTGVAGSYYDVVERKVETDVRDRIVKFMEDNKISDGIRLIPDYKRYYPYGTVASNILGFTGDDNSGLVGLELYYEEELSGSAGRLVAAKNAFGTDMPFEYEQIVEAQDGYDLVLTIDETVQSVLEKYLAEGIEKFKIQNGAVAVMMDVDTGGILGLATHPNFDPNDPFTILDQNLLKEIETLPEGEERQEARREALNTQWRNKGVSDLYYPGSVYKMCTGSMGIEEGIITEDTTYTCKGYEKFEGLKDPIHCWNHSGHGTTTFREGLCNSCNPWFMHIGAELGPDVFCRYRQAFGFEDKTGIDLPGEAGSILHSREEMGKVELVVESFGQNFSITPIQMITASAAVANGGYLVRPHIVDRIVDGDGNIVKSADKSYRRQVISESTSATLSDILRQNVASGTARGGYVSGYRVCGKTGTSEKVDKHNQDLLKDPTARMTYIASYCGFAPAEDPKYALLVFFDEPDDLNNGGYTAGNAIAGPIFSAIMQELLPYLGVEVMYSEDEYNEQRDTVAPSVAGKTLSEALEELEEAGLEYDIIGGEDPDQRITEQIPERGTSVPQNGKVVLYTSGYDVNSTLTEVPDFFEMDLANAVFQAAISDLQVTINGSRDDDAVVMLQGIEPGVKVKKGTVVTLTFGSKVNTDIYTAE</sequence>
<accession>A0A1Z2XT56</accession>
<reference evidence="6" key="1">
    <citation type="journal article" date="2017" name="Genome Announc.">
        <title>High-Quality Whole-Genome Sequences of the Oligo-Mouse-Microbiota Bacterial Community.</title>
        <authorList>
            <person name="Garzetti D."/>
            <person name="Brugiroux S."/>
            <person name="Bunk B."/>
            <person name="Pukall R."/>
            <person name="McCoy K.D."/>
            <person name="Macpherson A.J."/>
            <person name="Stecher B."/>
        </authorList>
    </citation>
    <scope>NUCLEOTIDE SEQUENCE</scope>
    <source>
        <strain evidence="6">KB18</strain>
    </source>
</reference>
<dbReference type="RefSeq" id="WP_066539546.1">
    <property type="nucleotide sequence ID" value="NZ_CAJTCQ010000005.1"/>
</dbReference>
<dbReference type="GO" id="GO:0071555">
    <property type="term" value="P:cell wall organization"/>
    <property type="evidence" value="ECO:0007669"/>
    <property type="project" value="TreeGrafter"/>
</dbReference>
<dbReference type="InterPro" id="IPR005543">
    <property type="entry name" value="PASTA_dom"/>
</dbReference>
<keyword evidence="4" id="KW-1133">Transmembrane helix</keyword>
<reference evidence="7 9" key="3">
    <citation type="submission" date="2020-11" db="EMBL/GenBank/DDBJ databases">
        <title>Closed and high quality bacterial genomes of the OMM12 community.</title>
        <authorList>
            <person name="Marbouty M."/>
            <person name="Lamy-Besnier Q."/>
            <person name="Debarbieux L."/>
            <person name="Koszul R."/>
        </authorList>
    </citation>
    <scope>NUCLEOTIDE SEQUENCE [LARGE SCALE GENOMIC DNA]</scope>
    <source>
        <strain evidence="7 9">KB18</strain>
    </source>
</reference>
<keyword evidence="8" id="KW-1185">Reference proteome</keyword>
<dbReference type="SUPFAM" id="SSF56601">
    <property type="entry name" value="beta-lactamase/transpeptidase-like"/>
    <property type="match status" value="1"/>
</dbReference>
<comment type="subcellular location">
    <subcellularLocation>
        <location evidence="1">Membrane</location>
    </subcellularLocation>
</comment>
<dbReference type="SUPFAM" id="SSF54184">
    <property type="entry name" value="Penicillin-binding protein 2x (pbp-2x), c-terminal domain"/>
    <property type="match status" value="1"/>
</dbReference>
<comment type="similarity">
    <text evidence="2">Belongs to the transpeptidase family.</text>
</comment>
<dbReference type="EMBL" id="CP021422">
    <property type="protein sequence ID" value="ASB41637.1"/>
    <property type="molecule type" value="Genomic_DNA"/>
</dbReference>
<dbReference type="PROSITE" id="PS51178">
    <property type="entry name" value="PASTA"/>
    <property type="match status" value="1"/>
</dbReference>
<reference evidence="8" key="2">
    <citation type="submission" date="2017-05" db="EMBL/GenBank/DDBJ databases">
        <title>Improved OligoMM genomes.</title>
        <authorList>
            <person name="Garzetti D."/>
        </authorList>
    </citation>
    <scope>NUCLEOTIDE SEQUENCE [LARGE SCALE GENOMIC DNA]</scope>
    <source>
        <strain evidence="8">KB18</strain>
    </source>
</reference>
<dbReference type="InterPro" id="IPR050515">
    <property type="entry name" value="Beta-lactam/transpept"/>
</dbReference>
<dbReference type="GO" id="GO:0005886">
    <property type="term" value="C:plasma membrane"/>
    <property type="evidence" value="ECO:0007669"/>
    <property type="project" value="TreeGrafter"/>
</dbReference>
<dbReference type="Proteomes" id="UP000596035">
    <property type="component" value="Chromosome"/>
</dbReference>
<evidence type="ECO:0000256" key="1">
    <source>
        <dbReference type="ARBA" id="ARBA00004370"/>
    </source>
</evidence>
<dbReference type="GO" id="GO:0008658">
    <property type="term" value="F:penicillin binding"/>
    <property type="evidence" value="ECO:0007669"/>
    <property type="project" value="InterPro"/>
</dbReference>
<dbReference type="Proteomes" id="UP000196710">
    <property type="component" value="Chromosome"/>
</dbReference>
<dbReference type="Gene3D" id="3.40.710.10">
    <property type="entry name" value="DD-peptidase/beta-lactamase superfamily"/>
    <property type="match status" value="1"/>
</dbReference>
<evidence type="ECO:0000256" key="2">
    <source>
        <dbReference type="ARBA" id="ARBA00007171"/>
    </source>
</evidence>
<evidence type="ECO:0000313" key="6">
    <source>
        <dbReference type="EMBL" id="ASB41637.1"/>
    </source>
</evidence>
<evidence type="ECO:0000256" key="3">
    <source>
        <dbReference type="ARBA" id="ARBA00023136"/>
    </source>
</evidence>
<dbReference type="EMBL" id="CP065321">
    <property type="protein sequence ID" value="QQR30897.1"/>
    <property type="molecule type" value="Genomic_DNA"/>
</dbReference>
<evidence type="ECO:0000256" key="4">
    <source>
        <dbReference type="SAM" id="Phobius"/>
    </source>
</evidence>
<dbReference type="Gene3D" id="3.30.10.20">
    <property type="match status" value="2"/>
</dbReference>
<dbReference type="SUPFAM" id="SSF56519">
    <property type="entry name" value="Penicillin binding protein dimerisation domain"/>
    <property type="match status" value="1"/>
</dbReference>
<proteinExistence type="inferred from homology"/>
<dbReference type="Pfam" id="PF00905">
    <property type="entry name" value="Transpeptidase"/>
    <property type="match status" value="1"/>
</dbReference>
<organism evidence="7 9">
    <name type="scientific">Acutalibacter muris</name>
    <dbReference type="NCBI Taxonomy" id="1796620"/>
    <lineage>
        <taxon>Bacteria</taxon>
        <taxon>Bacillati</taxon>
        <taxon>Bacillota</taxon>
        <taxon>Clostridia</taxon>
        <taxon>Eubacteriales</taxon>
        <taxon>Acutalibacteraceae</taxon>
        <taxon>Acutalibacter</taxon>
    </lineage>
</organism>
<dbReference type="Pfam" id="PF03793">
    <property type="entry name" value="PASTA"/>
    <property type="match status" value="1"/>
</dbReference>
<name>A0A1Z2XT56_9FIRM</name>
<dbReference type="PANTHER" id="PTHR30627:SF1">
    <property type="entry name" value="PEPTIDOGLYCAN D,D-TRANSPEPTIDASE FTSI"/>
    <property type="match status" value="1"/>
</dbReference>
<evidence type="ECO:0000259" key="5">
    <source>
        <dbReference type="PROSITE" id="PS51178"/>
    </source>
</evidence>
<dbReference type="SMART" id="SM00740">
    <property type="entry name" value="PASTA"/>
    <property type="match status" value="2"/>
</dbReference>
<evidence type="ECO:0000313" key="8">
    <source>
        <dbReference type="Proteomes" id="UP000196710"/>
    </source>
</evidence>
<dbReference type="InterPro" id="IPR005311">
    <property type="entry name" value="PBP_dimer"/>
</dbReference>
<feature type="domain" description="PASTA" evidence="5">
    <location>
        <begin position="622"/>
        <end position="685"/>
    </location>
</feature>
<protein>
    <submittedName>
        <fullName evidence="7">PASTA domain-containing protein</fullName>
    </submittedName>
</protein>
<dbReference type="Gene3D" id="3.90.1310.10">
    <property type="entry name" value="Penicillin-binding protein 2a (Domain 2)"/>
    <property type="match status" value="1"/>
</dbReference>
<dbReference type="AlphaFoldDB" id="A0A1Z2XT56"/>
<dbReference type="KEGG" id="amur:ADH66_13800"/>